<dbReference type="KEGG" id="mac:MA_0365"/>
<reference evidence="3 4" key="1">
    <citation type="journal article" date="2002" name="Genome Res.">
        <title>The genome of Methanosarcina acetivorans reveals extensive metabolic and physiological diversity.</title>
        <authorList>
            <person name="Galagan J.E."/>
            <person name="Nusbaum C."/>
            <person name="Roy A."/>
            <person name="Endrizzi M.G."/>
            <person name="Macdonald P."/>
            <person name="FitzHugh W."/>
            <person name="Calvo S."/>
            <person name="Engels R."/>
            <person name="Smirnov S."/>
            <person name="Atnoor D."/>
            <person name="Brown A."/>
            <person name="Allen N."/>
            <person name="Naylor J."/>
            <person name="Stange-Thomann N."/>
            <person name="DeArellano K."/>
            <person name="Johnson R."/>
            <person name="Linton L."/>
            <person name="McEwan P."/>
            <person name="McKernan K."/>
            <person name="Talamas J."/>
            <person name="Tirrell A."/>
            <person name="Ye W."/>
            <person name="Zimmer A."/>
            <person name="Barber R.D."/>
            <person name="Cann I."/>
            <person name="Graham D.E."/>
            <person name="Grahame D.A."/>
            <person name="Guss A."/>
            <person name="Hedderich R."/>
            <person name="Ingram-Smith C."/>
            <person name="Kuettner C.H."/>
            <person name="Krzycki J.A."/>
            <person name="Leigh J.A."/>
            <person name="Li W."/>
            <person name="Liu J."/>
            <person name="Mukhopadhyay B."/>
            <person name="Reeve J.N."/>
            <person name="Smith K."/>
            <person name="Springer T.A."/>
            <person name="Umayam L.A."/>
            <person name="White O."/>
            <person name="White R.H."/>
            <person name="de Macario E.C."/>
            <person name="Ferry J.G."/>
            <person name="Jarrell K.F."/>
            <person name="Jing H."/>
            <person name="Macario A.J.L."/>
            <person name="Paulsen I."/>
            <person name="Pritchett M."/>
            <person name="Sowers K.R."/>
            <person name="Swanson R.V."/>
            <person name="Zinder S.H."/>
            <person name="Lander E."/>
            <person name="Metcalf W.W."/>
            <person name="Birren B."/>
        </authorList>
    </citation>
    <scope>NUCLEOTIDE SEQUENCE [LARGE SCALE GENOMIC DNA]</scope>
    <source>
        <strain evidence="4">ATCC 35395 / DSM 2834 / JCM 12185 / C2A</strain>
    </source>
</reference>
<protein>
    <submittedName>
        <fullName evidence="3">Outer membrane protein expression inhibitor</fullName>
    </submittedName>
</protein>
<dbReference type="EMBL" id="AE010299">
    <property type="protein sequence ID" value="AAM03817.1"/>
    <property type="molecule type" value="Genomic_DNA"/>
</dbReference>
<dbReference type="PANTHER" id="PTHR15032">
    <property type="entry name" value="N-ACYL-PHOSPHATIDYLETHANOLAMINE-HYDROLYZING PHOSPHOLIPASE D"/>
    <property type="match status" value="1"/>
</dbReference>
<dbReference type="InterPro" id="IPR001279">
    <property type="entry name" value="Metallo-B-lactamas"/>
</dbReference>
<dbReference type="HOGENOM" id="CLU_020884_0_2_2"/>
<dbReference type="InterPro" id="IPR024884">
    <property type="entry name" value="NAPE-PLD"/>
</dbReference>
<dbReference type="InParanoid" id="Q8TTR1"/>
<dbReference type="AlphaFoldDB" id="Q8TTR1"/>
<dbReference type="Pfam" id="PF12706">
    <property type="entry name" value="Lactamase_B_2"/>
    <property type="match status" value="1"/>
</dbReference>
<dbReference type="PIRSF" id="PIRSF038896">
    <property type="entry name" value="NAPE-PLD"/>
    <property type="match status" value="1"/>
</dbReference>
<dbReference type="STRING" id="188937.MA_0365"/>
<evidence type="ECO:0000313" key="4">
    <source>
        <dbReference type="Proteomes" id="UP000002487"/>
    </source>
</evidence>
<dbReference type="Gene3D" id="3.60.15.10">
    <property type="entry name" value="Ribonuclease Z/Hydroxyacylglutathione hydrolase-like"/>
    <property type="match status" value="1"/>
</dbReference>
<evidence type="ECO:0000259" key="2">
    <source>
        <dbReference type="Pfam" id="PF12706"/>
    </source>
</evidence>
<accession>Q8TTR1</accession>
<keyword evidence="4" id="KW-1185">Reference proteome</keyword>
<name>Q8TTR1_METAC</name>
<proteinExistence type="predicted"/>
<dbReference type="PhylomeDB" id="Q8TTR1"/>
<evidence type="ECO:0000313" key="3">
    <source>
        <dbReference type="EMBL" id="AAM03817.1"/>
    </source>
</evidence>
<dbReference type="InterPro" id="IPR036866">
    <property type="entry name" value="RibonucZ/Hydroxyglut_hydro"/>
</dbReference>
<dbReference type="GO" id="GO:0005737">
    <property type="term" value="C:cytoplasm"/>
    <property type="evidence" value="ECO:0000318"/>
    <property type="project" value="GO_Central"/>
</dbReference>
<dbReference type="GO" id="GO:0008270">
    <property type="term" value="F:zinc ion binding"/>
    <property type="evidence" value="ECO:0007669"/>
    <property type="project" value="InterPro"/>
</dbReference>
<feature type="domain" description="Metallo-beta-lactamase" evidence="2">
    <location>
        <begin position="144"/>
        <end position="341"/>
    </location>
</feature>
<gene>
    <name evidence="3" type="ordered locus">MA_0365</name>
</gene>
<dbReference type="EnsemblBacteria" id="AAM03817">
    <property type="protein sequence ID" value="AAM03817"/>
    <property type="gene ID" value="MA_0365"/>
</dbReference>
<organism evidence="3 4">
    <name type="scientific">Methanosarcina acetivorans (strain ATCC 35395 / DSM 2834 / JCM 12185 / C2A)</name>
    <dbReference type="NCBI Taxonomy" id="188937"/>
    <lineage>
        <taxon>Archaea</taxon>
        <taxon>Methanobacteriati</taxon>
        <taxon>Methanobacteriota</taxon>
        <taxon>Stenosarchaea group</taxon>
        <taxon>Methanomicrobia</taxon>
        <taxon>Methanosarcinales</taxon>
        <taxon>Methanosarcinaceae</taxon>
        <taxon>Methanosarcina</taxon>
    </lineage>
</organism>
<dbReference type="GO" id="GO:0070290">
    <property type="term" value="F:N-acylphosphatidylethanolamine-specific phospholipase D activity"/>
    <property type="evidence" value="ECO:0007669"/>
    <property type="project" value="InterPro"/>
</dbReference>
<dbReference type="SUPFAM" id="SSF56281">
    <property type="entry name" value="Metallo-hydrolase/oxidoreductase"/>
    <property type="match status" value="1"/>
</dbReference>
<evidence type="ECO:0000256" key="1">
    <source>
        <dbReference type="SAM" id="MobiDB-lite"/>
    </source>
</evidence>
<sequence>MELYMVFRKIRVLVVERAKIIKLKKIVLHFLFFLLLFCAALILFINIDPAFGGHPTKEQTEMYQHLNNYVDGKFINEDPTELVINSSDASSTDEDSASEAKDRNPTGPIPVSAIDWNKIKSENDSLTWFGHSAFLLSIDNKKLLIDPMLSPIASPVSFVGIKRYEYSEDIMLHLIDEMLPIDAVFITHDHYDHLDYQSIVKLDSKVSHFFVPLGVSAHLVRWGIPEGKITELNWWEETEYQGLTVALTPARHFSGRDPFNIDTTLWGGWVILGNNTRLYTSGDTGYDIHFKEIGKEYGPFDITLIEGAQYDPSWSDIHMVPEQSVQANLDVNGETMMLMHWGAFTLANHGWNEPIERALEEANEREVNIIAPQIGETVLLDSDLQMPLTSWWDF</sequence>
<feature type="region of interest" description="Disordered" evidence="1">
    <location>
        <begin position="86"/>
        <end position="109"/>
    </location>
</feature>
<dbReference type="Proteomes" id="UP000002487">
    <property type="component" value="Chromosome"/>
</dbReference>
<dbReference type="PANTHER" id="PTHR15032:SF4">
    <property type="entry name" value="N-ACYL-PHOSPHATIDYLETHANOLAMINE-HYDROLYZING PHOSPHOLIPASE D"/>
    <property type="match status" value="1"/>
</dbReference>